<feature type="domain" description="Aminoglycoside phosphotransferase" evidence="1">
    <location>
        <begin position="95"/>
        <end position="250"/>
    </location>
</feature>
<dbReference type="EMBL" id="CAAHFH010000003">
    <property type="protein sequence ID" value="VGO23130.1"/>
    <property type="molecule type" value="Genomic_DNA"/>
</dbReference>
<name>A0A6C2US17_9BACT</name>
<sequence length="316" mass="36426">MDQNNYEKILRNWGVDPRPEKLSAKLQGSPERTCFRIALAGSDGESWVLEEIEQNTYSRKKCIAATMENLEISGLACIHPYRRNSLGQFVTHCGGRLYMLRPHVAGEPLNRKKWLKEPGRSAAMADFLIQLRKATDKQPRNEEEKPFALREFIQQRMVRFAKHRADLFAGLAPVSHVMATSFFPVLNTLPTVLCHGDFHPLNVVWGDQTIESVIDWEFCGLKPEAYDAALLVGCIGFDNPDGLITEFTIGFIDRLRESGIFQADTWEAFFDLVIAIRFCWLSEWMRLHDESSRDLEMLYMNLLTTQKRYILDKWGF</sequence>
<reference evidence="2 3" key="1">
    <citation type="submission" date="2019-04" db="EMBL/GenBank/DDBJ databases">
        <authorList>
            <person name="Van Vliet M D."/>
        </authorList>
    </citation>
    <scope>NUCLEOTIDE SEQUENCE [LARGE SCALE GENOMIC DNA]</scope>
    <source>
        <strain evidence="2 3">F21</strain>
    </source>
</reference>
<gene>
    <name evidence="2" type="ORF">SCARR_05234</name>
</gene>
<protein>
    <recommendedName>
        <fullName evidence="1">Aminoglycoside phosphotransferase domain-containing protein</fullName>
    </recommendedName>
</protein>
<dbReference type="InterPro" id="IPR051678">
    <property type="entry name" value="AGP_Transferase"/>
</dbReference>
<evidence type="ECO:0000259" key="1">
    <source>
        <dbReference type="Pfam" id="PF01636"/>
    </source>
</evidence>
<evidence type="ECO:0000313" key="2">
    <source>
        <dbReference type="EMBL" id="VGO23130.1"/>
    </source>
</evidence>
<evidence type="ECO:0000313" key="3">
    <source>
        <dbReference type="Proteomes" id="UP000346198"/>
    </source>
</evidence>
<accession>A0A6C2US17</accession>
<dbReference type="PANTHER" id="PTHR21310">
    <property type="entry name" value="AMINOGLYCOSIDE PHOSPHOTRANSFERASE-RELATED-RELATED"/>
    <property type="match status" value="1"/>
</dbReference>
<dbReference type="InterPro" id="IPR002575">
    <property type="entry name" value="Aminoglycoside_PTrfase"/>
</dbReference>
<organism evidence="2 3">
    <name type="scientific">Pontiella sulfatireligans</name>
    <dbReference type="NCBI Taxonomy" id="2750658"/>
    <lineage>
        <taxon>Bacteria</taxon>
        <taxon>Pseudomonadati</taxon>
        <taxon>Kiritimatiellota</taxon>
        <taxon>Kiritimatiellia</taxon>
        <taxon>Kiritimatiellales</taxon>
        <taxon>Pontiellaceae</taxon>
        <taxon>Pontiella</taxon>
    </lineage>
</organism>
<dbReference type="AlphaFoldDB" id="A0A6C2US17"/>
<dbReference type="PANTHER" id="PTHR21310:SF15">
    <property type="entry name" value="AMINOGLYCOSIDE PHOSPHOTRANSFERASE DOMAIN-CONTAINING PROTEIN"/>
    <property type="match status" value="1"/>
</dbReference>
<dbReference type="Pfam" id="PF01636">
    <property type="entry name" value="APH"/>
    <property type="match status" value="1"/>
</dbReference>
<dbReference type="SUPFAM" id="SSF56112">
    <property type="entry name" value="Protein kinase-like (PK-like)"/>
    <property type="match status" value="1"/>
</dbReference>
<dbReference type="Proteomes" id="UP000346198">
    <property type="component" value="Unassembled WGS sequence"/>
</dbReference>
<dbReference type="InterPro" id="IPR011009">
    <property type="entry name" value="Kinase-like_dom_sf"/>
</dbReference>
<dbReference type="RefSeq" id="WP_136065237.1">
    <property type="nucleotide sequence ID" value="NZ_CAAHFH010000003.1"/>
</dbReference>
<dbReference type="Gene3D" id="3.90.1200.10">
    <property type="match status" value="1"/>
</dbReference>
<proteinExistence type="predicted"/>
<keyword evidence="3" id="KW-1185">Reference proteome</keyword>